<protein>
    <recommendedName>
        <fullName evidence="2">RTX toxin-activating lysine-acyltransferase</fullName>
        <ecNumber evidence="2">2.3.1.-</ecNumber>
    </recommendedName>
</protein>
<feature type="compositionally biased region" description="Basic and acidic residues" evidence="3">
    <location>
        <begin position="23"/>
        <end position="32"/>
    </location>
</feature>
<keyword evidence="2" id="KW-0963">Cytoplasm</keyword>
<keyword evidence="2 4" id="KW-0012">Acyltransferase</keyword>
<organism evidence="4 5">
    <name type="scientific">Aestuariispira insulae</name>
    <dbReference type="NCBI Taxonomy" id="1461337"/>
    <lineage>
        <taxon>Bacteria</taxon>
        <taxon>Pseudomonadati</taxon>
        <taxon>Pseudomonadota</taxon>
        <taxon>Alphaproteobacteria</taxon>
        <taxon>Rhodospirillales</taxon>
        <taxon>Kiloniellaceae</taxon>
        <taxon>Aestuariispira</taxon>
    </lineage>
</organism>
<dbReference type="Pfam" id="PF02794">
    <property type="entry name" value="HlyC"/>
    <property type="match status" value="1"/>
</dbReference>
<dbReference type="InterPro" id="IPR003996">
    <property type="entry name" value="RTX_toxin-activating_protC_bac"/>
</dbReference>
<comment type="caution">
    <text evidence="4">The sequence shown here is derived from an EMBL/GenBank/DDBJ whole genome shotgun (WGS) entry which is preliminary data.</text>
</comment>
<dbReference type="Proteomes" id="UP000256845">
    <property type="component" value="Unassembled WGS sequence"/>
</dbReference>
<feature type="compositionally biased region" description="Low complexity" evidence="3">
    <location>
        <begin position="8"/>
        <end position="22"/>
    </location>
</feature>
<keyword evidence="2" id="KW-0204">Cytolysis</keyword>
<evidence type="ECO:0000256" key="2">
    <source>
        <dbReference type="RuleBase" id="RU368102"/>
    </source>
</evidence>
<comment type="similarity">
    <text evidence="1 2">Belongs to the RTX toxin acyltransferase family.</text>
</comment>
<proteinExistence type="inferred from homology"/>
<dbReference type="GO" id="GO:0031640">
    <property type="term" value="P:killing of cells of another organism"/>
    <property type="evidence" value="ECO:0007669"/>
    <property type="project" value="UniProtKB-KW"/>
</dbReference>
<sequence length="218" mass="24032">MAKKTKANKAAPKSASKSASKSAAEKRMEELMPKSQMEGAASDLAQKLEAAGKVDEAALMRGIEEAQAKAAEQAKAAANAGEGQPQMTISAVLGEIAWMMSMSPTHRYFFLADMEWLVMTPVMLNQFRIYRDDNGKPAGLVLWASVSEEVEKRLESGATRLAPQDWKSGDRLWVVDVVDLMGGKANQMMLDMKKVIFKDKTFKFHVTTSEGKREIQEV</sequence>
<dbReference type="PRINTS" id="PR01489">
    <property type="entry name" value="RTXTOXINC"/>
</dbReference>
<reference evidence="4 5" key="1">
    <citation type="submission" date="2018-07" db="EMBL/GenBank/DDBJ databases">
        <title>Genomic Encyclopedia of Type Strains, Phase III (KMG-III): the genomes of soil and plant-associated and newly described type strains.</title>
        <authorList>
            <person name="Whitman W."/>
        </authorList>
    </citation>
    <scope>NUCLEOTIDE SEQUENCE [LARGE SCALE GENOMIC DNA]</scope>
    <source>
        <strain evidence="4 5">CECT 8488</strain>
    </source>
</reference>
<evidence type="ECO:0000313" key="5">
    <source>
        <dbReference type="Proteomes" id="UP000256845"/>
    </source>
</evidence>
<dbReference type="GO" id="GO:0009404">
    <property type="term" value="P:toxin metabolic process"/>
    <property type="evidence" value="ECO:0007669"/>
    <property type="project" value="UniProtKB-UniRule"/>
</dbReference>
<dbReference type="AlphaFoldDB" id="A0A3D9H1G4"/>
<gene>
    <name evidence="4" type="ORF">DFP90_1253</name>
</gene>
<dbReference type="EMBL" id="QRDW01000025">
    <property type="protein sequence ID" value="RED43342.1"/>
    <property type="molecule type" value="Genomic_DNA"/>
</dbReference>
<dbReference type="GO" id="GO:0016746">
    <property type="term" value="F:acyltransferase activity"/>
    <property type="evidence" value="ECO:0007669"/>
    <property type="project" value="UniProtKB-UniRule"/>
</dbReference>
<keyword evidence="2 4" id="KW-0808">Transferase</keyword>
<keyword evidence="5" id="KW-1185">Reference proteome</keyword>
<dbReference type="EC" id="2.3.1.-" evidence="2"/>
<evidence type="ECO:0000256" key="1">
    <source>
        <dbReference type="ARBA" id="ARBA00005686"/>
    </source>
</evidence>
<comment type="function">
    <text evidence="2">Involved in fatty acylation of protoxin at internal lysine residues, thereby converting it to the active toxin.</text>
</comment>
<dbReference type="OrthoDB" id="5431564at2"/>
<name>A0A3D9H1G4_9PROT</name>
<dbReference type="RefSeq" id="WP_115939683.1">
    <property type="nucleotide sequence ID" value="NZ_QRDW01000025.1"/>
</dbReference>
<evidence type="ECO:0000313" key="4">
    <source>
        <dbReference type="EMBL" id="RED43342.1"/>
    </source>
</evidence>
<dbReference type="GO" id="GO:0005737">
    <property type="term" value="C:cytoplasm"/>
    <property type="evidence" value="ECO:0007669"/>
    <property type="project" value="UniProtKB-SubCell"/>
</dbReference>
<evidence type="ECO:0000256" key="3">
    <source>
        <dbReference type="SAM" id="MobiDB-lite"/>
    </source>
</evidence>
<comment type="subcellular location">
    <subcellularLocation>
        <location evidence="2">Cytoplasm</location>
    </subcellularLocation>
</comment>
<accession>A0A3D9H1G4</accession>
<feature type="region of interest" description="Disordered" evidence="3">
    <location>
        <begin position="1"/>
        <end position="40"/>
    </location>
</feature>